<comment type="caution">
    <text evidence="2">The sequence shown here is derived from an EMBL/GenBank/DDBJ whole genome shotgun (WGS) entry which is preliminary data.</text>
</comment>
<feature type="compositionally biased region" description="Basic and acidic residues" evidence="1">
    <location>
        <begin position="350"/>
        <end position="371"/>
    </location>
</feature>
<feature type="compositionally biased region" description="Polar residues" evidence="1">
    <location>
        <begin position="195"/>
        <end position="209"/>
    </location>
</feature>
<feature type="compositionally biased region" description="Polar residues" evidence="1">
    <location>
        <begin position="323"/>
        <end position="338"/>
    </location>
</feature>
<proteinExistence type="predicted"/>
<name>A0AAV4JBN1_9GAST</name>
<feature type="compositionally biased region" description="Low complexity" evidence="1">
    <location>
        <begin position="1"/>
        <end position="14"/>
    </location>
</feature>
<feature type="region of interest" description="Disordered" evidence="1">
    <location>
        <begin position="861"/>
        <end position="881"/>
    </location>
</feature>
<feature type="compositionally biased region" description="Basic and acidic residues" evidence="1">
    <location>
        <begin position="179"/>
        <end position="194"/>
    </location>
</feature>
<feature type="region of interest" description="Disordered" evidence="1">
    <location>
        <begin position="1"/>
        <end position="371"/>
    </location>
</feature>
<feature type="compositionally biased region" description="Low complexity" evidence="1">
    <location>
        <begin position="24"/>
        <end position="39"/>
    </location>
</feature>
<feature type="compositionally biased region" description="Polar residues" evidence="1">
    <location>
        <begin position="693"/>
        <end position="703"/>
    </location>
</feature>
<feature type="region of interest" description="Disordered" evidence="1">
    <location>
        <begin position="674"/>
        <end position="703"/>
    </location>
</feature>
<gene>
    <name evidence="2" type="ORF">ElyMa_006867500</name>
</gene>
<feature type="compositionally biased region" description="Acidic residues" evidence="1">
    <location>
        <begin position="80"/>
        <end position="135"/>
    </location>
</feature>
<accession>A0AAV4JBN1</accession>
<feature type="compositionally biased region" description="Polar residues" evidence="1">
    <location>
        <begin position="623"/>
        <end position="651"/>
    </location>
</feature>
<evidence type="ECO:0000313" key="2">
    <source>
        <dbReference type="EMBL" id="GFS19220.1"/>
    </source>
</evidence>
<feature type="compositionally biased region" description="Polar residues" evidence="1">
    <location>
        <begin position="276"/>
        <end position="287"/>
    </location>
</feature>
<feature type="compositionally biased region" description="Basic and acidic residues" evidence="1">
    <location>
        <begin position="211"/>
        <end position="224"/>
    </location>
</feature>
<evidence type="ECO:0000313" key="3">
    <source>
        <dbReference type="Proteomes" id="UP000762676"/>
    </source>
</evidence>
<feature type="region of interest" description="Disordered" evidence="1">
    <location>
        <begin position="503"/>
        <end position="659"/>
    </location>
</feature>
<feature type="compositionally biased region" description="Basic and acidic residues" evidence="1">
    <location>
        <begin position="146"/>
        <end position="159"/>
    </location>
</feature>
<dbReference type="Proteomes" id="UP000762676">
    <property type="component" value="Unassembled WGS sequence"/>
</dbReference>
<reference evidence="2 3" key="1">
    <citation type="journal article" date="2021" name="Elife">
        <title>Chloroplast acquisition without the gene transfer in kleptoplastic sea slugs, Plakobranchus ocellatus.</title>
        <authorList>
            <person name="Maeda T."/>
            <person name="Takahashi S."/>
            <person name="Yoshida T."/>
            <person name="Shimamura S."/>
            <person name="Takaki Y."/>
            <person name="Nagai Y."/>
            <person name="Toyoda A."/>
            <person name="Suzuki Y."/>
            <person name="Arimoto A."/>
            <person name="Ishii H."/>
            <person name="Satoh N."/>
            <person name="Nishiyama T."/>
            <person name="Hasebe M."/>
            <person name="Maruyama T."/>
            <person name="Minagawa J."/>
            <person name="Obokata J."/>
            <person name="Shigenobu S."/>
        </authorList>
    </citation>
    <scope>NUCLEOTIDE SEQUENCE [LARGE SCALE GENOMIC DNA]</scope>
</reference>
<protein>
    <submittedName>
        <fullName evidence="2">Uncharacterized protein</fullName>
    </submittedName>
</protein>
<dbReference type="EMBL" id="BMAT01013744">
    <property type="protein sequence ID" value="GFS19220.1"/>
    <property type="molecule type" value="Genomic_DNA"/>
</dbReference>
<sequence>MGGSSSAPASPQMSPDMRIMGRAQDPQTGPRPDTPPTGRACKPYPGYQDQSPGVRDKSECIARRPASPCPTPSLDHDAGSDDSEREEDEEEECDDDEDEEEEDDDCEDEDEEDECEDDESEGEGEDEEPDQEECETQSYNPCRDPPAIEKEEKSDKDQTRSPSRSRSRETAAFIPCRDPQGRESGARTDIEQTKSPRQPASQPTISSSCREPAKETINSKKSDADALISIKNADKKESGLASKSAMPTPTKETKEEGQEKSIFSALQNAFFPSRGTPPTENSSETNVKPSSPKPTLPKSDSRKPAFWVKKSDNIVVDKEKSPKQNQLKFLKPSDSNSSCERKNKLTKPTEASDIKCQKPASNEEIREKAKSDNGTLYGETIKELQKGCAYLTKQELRRVCAKYQSYDCVEENPCDGSEEKPEPRKIDSDVYSLGCSTSTESVHSNDYSGSFGPNTTGSACSFTNEMVSLTHADRRNNRLYFQETSHTREKFFDTAEYTSNNTASLSQNWYGEPSELPDTPRAGRGRSVQPGTQDAGTDLTTSRISKGRWQSRSTSPPQYNIITSRPPLHQPDSPRQGYRDKADTSNSNNLDTSVTVTDMSQPNRDAKKSLATSVSTRGHENKTNSNSICHSEQTDPQCTGLNAAENASPNPGVSARDGSHPVIDELWFDCLESEREPNPSTRKHSSEIHKGSSENIPRLTTNTHSVQNYSARCQFKATTKCKTIPSSAVRDRNRASIDDSNFEWQSPFREENIFSRLVPCTSNCLDQYDLAAKVPTALDIEHDSQLSVRGRYCGKDLDASFYCDKGRHVASSETNPYCRKTEPGKLLSFLENKNLKASTNEAVLANENTNSNADSLLHHKKGVSSQKLRPGPQPTLQEKRPNTETCLEDLCQLAIERGYPVFDIELARDLGLSRSETKELLDSVFISAEEKVARLERLSQGLFDIDLARDMGLSRNQIKALVDSPAPVSQDDAGKLNANLGQQIGLSSAETEKLGSTLSPLNHAKYMLMMGETPFDPILALSMGLSKQQVNQLGESSLKLGRATFGKSASASVDNSKTQLQKHASVEKMPFDPNLAKMLGLSPSQIKSLTASSTQSSKTGIETFNRHLAKEMGLADDQIERLAKSSLQSSQVNMDRQVQKANSLVFFDKNLAQQLGLNDAQVRKLASSSNLRMLGESMFDPHLALQMGLSKHEIKQMAGSLSQLKTGSKLGLNESLAKSIGLSDAQIGVLKDSTSRVKRTEFDPAVYKNYRVFDLAVASSLGLNTREINQLLASSMPKQYLHPNRINTLSANQSPPKNRSPPKDRSPPKYRHTHEKEPTGQKYYQQPDSDLTSRDSSRTNPGDLPSQVNILYQQPQVVGDGATKENPFLKRKQQLVCRLQSSITDGDKVGDVLNTLLEWNSILLVVVFLLLLATSCPKAARSLLPCPIPPACKMVQSYVIAPLGIDKAWRDSGFAWNQTFDKQPGDQPRRPPVGMVYTVMFHVAKAAGSAFMNALSFLFYEILEPLSRVPFYVGVPLLTMFYNGLSCMAHTVIYYVFYACGSFLGFRVPSSLEALQRGVQAGGRAAPMRGGPLYGGAAHTGEEDASCGPYVTDKEGGPIQPFRPAQAEAMTPDLQALHQYGGFLFYVGFDPPKKGCNYSTISSFFLWLVRSLPEECA</sequence>
<feature type="compositionally biased region" description="Polar residues" evidence="1">
    <location>
        <begin position="529"/>
        <end position="563"/>
    </location>
</feature>
<feature type="region of interest" description="Disordered" evidence="1">
    <location>
        <begin position="1287"/>
        <end position="1346"/>
    </location>
</feature>
<evidence type="ECO:0000256" key="1">
    <source>
        <dbReference type="SAM" id="MobiDB-lite"/>
    </source>
</evidence>
<organism evidence="2 3">
    <name type="scientific">Elysia marginata</name>
    <dbReference type="NCBI Taxonomy" id="1093978"/>
    <lineage>
        <taxon>Eukaryota</taxon>
        <taxon>Metazoa</taxon>
        <taxon>Spiralia</taxon>
        <taxon>Lophotrochozoa</taxon>
        <taxon>Mollusca</taxon>
        <taxon>Gastropoda</taxon>
        <taxon>Heterobranchia</taxon>
        <taxon>Euthyneura</taxon>
        <taxon>Panpulmonata</taxon>
        <taxon>Sacoglossa</taxon>
        <taxon>Placobranchoidea</taxon>
        <taxon>Plakobranchidae</taxon>
        <taxon>Elysia</taxon>
    </lineage>
</organism>
<feature type="compositionally biased region" description="Polar residues" evidence="1">
    <location>
        <begin position="584"/>
        <end position="603"/>
    </location>
</feature>
<feature type="compositionally biased region" description="Basic and acidic residues" evidence="1">
    <location>
        <begin position="299"/>
        <end position="322"/>
    </location>
</feature>
<keyword evidence="3" id="KW-1185">Reference proteome</keyword>
<feature type="compositionally biased region" description="Polar residues" evidence="1">
    <location>
        <begin position="1287"/>
        <end position="1297"/>
    </location>
</feature>